<dbReference type="Proteomes" id="UP001226691">
    <property type="component" value="Unassembled WGS sequence"/>
</dbReference>
<organism evidence="1 2">
    <name type="scientific">Microbacterium trichothecenolyticum</name>
    <name type="common">Aureobacterium trichothecenolyticum</name>
    <dbReference type="NCBI Taxonomy" id="69370"/>
    <lineage>
        <taxon>Bacteria</taxon>
        <taxon>Bacillati</taxon>
        <taxon>Actinomycetota</taxon>
        <taxon>Actinomycetes</taxon>
        <taxon>Micrococcales</taxon>
        <taxon>Microbacteriaceae</taxon>
        <taxon>Microbacterium</taxon>
    </lineage>
</organism>
<dbReference type="EMBL" id="JAUTBF010000001">
    <property type="protein sequence ID" value="MDQ1124088.1"/>
    <property type="molecule type" value="Genomic_DNA"/>
</dbReference>
<keyword evidence="2" id="KW-1185">Reference proteome</keyword>
<proteinExistence type="predicted"/>
<evidence type="ECO:0000313" key="1">
    <source>
        <dbReference type="EMBL" id="MDQ1124088.1"/>
    </source>
</evidence>
<evidence type="ECO:0000313" key="2">
    <source>
        <dbReference type="Proteomes" id="UP001226691"/>
    </source>
</evidence>
<reference evidence="1 2" key="1">
    <citation type="submission" date="2023-07" db="EMBL/GenBank/DDBJ databases">
        <title>Functional and genomic diversity of the sorghum phyllosphere microbiome.</title>
        <authorList>
            <person name="Shade A."/>
        </authorList>
    </citation>
    <scope>NUCLEOTIDE SEQUENCE [LARGE SCALE GENOMIC DNA]</scope>
    <source>
        <strain evidence="1 2">SORGH_AS_1207</strain>
    </source>
</reference>
<accession>A0ABU0TWQ2</accession>
<name>A0ABU0TWQ2_MICTR</name>
<sequence length="87" mass="9655">MPTTKKRTQVTHTLEVEEALQVAHKVWPNEKPAVLLARLAAEGAKSLKASDDIASAARRREVDAAVDEFAGIYPPGYLDDLRDEWPE</sequence>
<dbReference type="RefSeq" id="WP_307484558.1">
    <property type="nucleotide sequence ID" value="NZ_JAUTBF010000001.1"/>
</dbReference>
<comment type="caution">
    <text evidence="1">The sequence shown here is derived from an EMBL/GenBank/DDBJ whole genome shotgun (WGS) entry which is preliminary data.</text>
</comment>
<gene>
    <name evidence="1" type="ORF">QE412_002661</name>
</gene>
<protein>
    <submittedName>
        <fullName evidence="1">Uncharacterized protein</fullName>
    </submittedName>
</protein>